<sequence length="338" mass="34086">MKSSPRLGALTAGLLAATSLAAVAHAAPGYAVTDRISIPDGGFDYASFDPVKHRVYVARADGVTAIDAESKAVTGKLTAAGRTHEPLVVNGGAELLVTDSTSNSAHLIDATTGKAIADIPTGKKPDAAVLDPATGLAVVANGASGDLTLIDVATRKATGSIAVGGGLEFMAPVGGGKLFVNVEDKNELVAVDLKSRKVLGRYPLKGCDGPTGLAYADKAGVVISACANNVAKVIDAKTGADLATLAIGKGPDAVIYDAKRELAFIPCGRDGVLDVVAVKGRKDVAVVAKVTTQPGARTGALDPETGKLYLPTAKYTLAPGSRPAPTPGTFEVLVVSPQ</sequence>
<accession>A0A975G1E5</accession>
<dbReference type="Proteomes" id="UP000676409">
    <property type="component" value="Chromosome"/>
</dbReference>
<evidence type="ECO:0000313" key="3">
    <source>
        <dbReference type="Proteomes" id="UP000676409"/>
    </source>
</evidence>
<dbReference type="AlphaFoldDB" id="A0A975G1E5"/>
<protein>
    <submittedName>
        <fullName evidence="2">PQQ-binding-like beta-propeller repeat protein</fullName>
    </submittedName>
</protein>
<feature type="chain" id="PRO_5037110295" evidence="1">
    <location>
        <begin position="27"/>
        <end position="338"/>
    </location>
</feature>
<gene>
    <name evidence="2" type="ORF">KCG34_02575</name>
</gene>
<dbReference type="RefSeq" id="WP_211938842.1">
    <property type="nucleotide sequence ID" value="NZ_CP073078.1"/>
</dbReference>
<name>A0A975G1E5_9CAUL</name>
<dbReference type="Gene3D" id="2.130.10.10">
    <property type="entry name" value="YVTN repeat-like/Quinoprotein amine dehydrogenase"/>
    <property type="match status" value="2"/>
</dbReference>
<reference evidence="2" key="1">
    <citation type="submission" date="2021-04" db="EMBL/GenBank/DDBJ databases">
        <title>The complete genome sequence of Caulobacter sp. S6.</title>
        <authorList>
            <person name="Tang Y."/>
            <person name="Ouyang W."/>
            <person name="Liu Q."/>
            <person name="Huang B."/>
            <person name="Guo Z."/>
            <person name="Lei P."/>
        </authorList>
    </citation>
    <scope>NUCLEOTIDE SEQUENCE</scope>
    <source>
        <strain evidence="2">S6</strain>
    </source>
</reference>
<keyword evidence="3" id="KW-1185">Reference proteome</keyword>
<dbReference type="NCBIfam" id="TIGR02276">
    <property type="entry name" value="beta_rpt_yvtn"/>
    <property type="match status" value="1"/>
</dbReference>
<dbReference type="InterPro" id="IPR015943">
    <property type="entry name" value="WD40/YVTN_repeat-like_dom_sf"/>
</dbReference>
<dbReference type="InterPro" id="IPR011048">
    <property type="entry name" value="Haem_d1_sf"/>
</dbReference>
<proteinExistence type="predicted"/>
<dbReference type="InterPro" id="IPR051200">
    <property type="entry name" value="Host-pathogen_enzymatic-act"/>
</dbReference>
<evidence type="ECO:0000256" key="1">
    <source>
        <dbReference type="SAM" id="SignalP"/>
    </source>
</evidence>
<dbReference type="SUPFAM" id="SSF51004">
    <property type="entry name" value="C-terminal (heme d1) domain of cytochrome cd1-nitrite reductase"/>
    <property type="match status" value="1"/>
</dbReference>
<dbReference type="PANTHER" id="PTHR47197">
    <property type="entry name" value="PROTEIN NIRF"/>
    <property type="match status" value="1"/>
</dbReference>
<feature type="signal peptide" evidence="1">
    <location>
        <begin position="1"/>
        <end position="26"/>
    </location>
</feature>
<dbReference type="EMBL" id="CP073078">
    <property type="protein sequence ID" value="QUD88792.1"/>
    <property type="molecule type" value="Genomic_DNA"/>
</dbReference>
<dbReference type="PANTHER" id="PTHR47197:SF3">
    <property type="entry name" value="DIHYDRO-HEME D1 DEHYDROGENASE"/>
    <property type="match status" value="1"/>
</dbReference>
<keyword evidence="1" id="KW-0732">Signal</keyword>
<dbReference type="KEGG" id="caul:KCG34_02575"/>
<dbReference type="InterPro" id="IPR011964">
    <property type="entry name" value="YVTN_b-propeller_repeat"/>
</dbReference>
<evidence type="ECO:0000313" key="2">
    <source>
        <dbReference type="EMBL" id="QUD88792.1"/>
    </source>
</evidence>
<organism evidence="2 3">
    <name type="scientific">Phenylobacterium montanum</name>
    <dbReference type="NCBI Taxonomy" id="2823693"/>
    <lineage>
        <taxon>Bacteria</taxon>
        <taxon>Pseudomonadati</taxon>
        <taxon>Pseudomonadota</taxon>
        <taxon>Alphaproteobacteria</taxon>
        <taxon>Caulobacterales</taxon>
        <taxon>Caulobacteraceae</taxon>
        <taxon>Phenylobacterium</taxon>
    </lineage>
</organism>